<evidence type="ECO:0000313" key="2">
    <source>
        <dbReference type="Proteomes" id="UP000199597"/>
    </source>
</evidence>
<accession>A0A1H1VFB4</accession>
<keyword evidence="2" id="KW-1185">Reference proteome</keyword>
<dbReference type="AlphaFoldDB" id="A0A1H1VFB4"/>
<sequence>MLLVSARLWFELQGYAVAGSAQKYLEAGHLLRL</sequence>
<evidence type="ECO:0000313" key="1">
    <source>
        <dbReference type="EMBL" id="SDS83472.1"/>
    </source>
</evidence>
<dbReference type="Proteomes" id="UP000199597">
    <property type="component" value="Chromosome I"/>
</dbReference>
<dbReference type="EMBL" id="LT629766">
    <property type="protein sequence ID" value="SDS83472.1"/>
    <property type="molecule type" value="Genomic_DNA"/>
</dbReference>
<protein>
    <submittedName>
        <fullName evidence="1">Uncharacterized protein</fullName>
    </submittedName>
</protein>
<reference evidence="2" key="1">
    <citation type="submission" date="2016-10" db="EMBL/GenBank/DDBJ databases">
        <authorList>
            <person name="Varghese N."/>
            <person name="Submissions S."/>
        </authorList>
    </citation>
    <scope>NUCLEOTIDE SEQUENCE [LARGE SCALE GENOMIC DNA]</scope>
    <source>
        <strain evidence="2">DSM 23676</strain>
    </source>
</reference>
<organism evidence="1 2">
    <name type="scientific">Brevibacterium siliguriense</name>
    <dbReference type="NCBI Taxonomy" id="1136497"/>
    <lineage>
        <taxon>Bacteria</taxon>
        <taxon>Bacillati</taxon>
        <taxon>Actinomycetota</taxon>
        <taxon>Actinomycetes</taxon>
        <taxon>Micrococcales</taxon>
        <taxon>Brevibacteriaceae</taxon>
        <taxon>Brevibacterium</taxon>
    </lineage>
</organism>
<name>A0A1H1VFB4_9MICO</name>
<proteinExistence type="predicted"/>
<gene>
    <name evidence="1" type="ORF">SAMN04489752_2640</name>
</gene>